<evidence type="ECO:0000313" key="3">
    <source>
        <dbReference type="Proteomes" id="UP000317422"/>
    </source>
</evidence>
<reference evidence="2 3" key="1">
    <citation type="submission" date="2019-06" db="EMBL/GenBank/DDBJ databases">
        <title>Sequencing the genomes of 1000 actinobacteria strains.</title>
        <authorList>
            <person name="Klenk H.-P."/>
        </authorList>
    </citation>
    <scope>NUCLEOTIDE SEQUENCE [LARGE SCALE GENOMIC DNA]</scope>
    <source>
        <strain evidence="2 3">DSM 45015</strain>
    </source>
</reference>
<dbReference type="Pfam" id="PF12502">
    <property type="entry name" value="DUF3710"/>
    <property type="match status" value="1"/>
</dbReference>
<accession>A0A543NJE6</accession>
<sequence>MFGRRSRKNSTKSSTQNVAEESVAAPERIDPVQEPEKESDQHRAQGPWDSSEEAPETQRLDLGSMRVPVESGVEVQVNVAQKQNRIIGVTLVHGGSAIQVQPFAAPKSSGLWDEMREELRSQITEQGGKAEEFSGTFGTELRAVVPVEGKTNEEGHQMGQRMRFIGVDGPRWVLRGVIRGEAAVKPEAMARVEEIFAKIVVVRGEEPIPPREMLEIKVPPEQQEAMAAAVQRASEPSQGNGQE</sequence>
<feature type="compositionally biased region" description="Basic and acidic residues" evidence="1">
    <location>
        <begin position="27"/>
        <end position="43"/>
    </location>
</feature>
<proteinExistence type="predicted"/>
<feature type="compositionally biased region" description="Polar residues" evidence="1">
    <location>
        <begin position="234"/>
        <end position="243"/>
    </location>
</feature>
<comment type="caution">
    <text evidence="2">The sequence shown here is derived from an EMBL/GenBank/DDBJ whole genome shotgun (WGS) entry which is preliminary data.</text>
</comment>
<dbReference type="EMBL" id="VFQC01000001">
    <property type="protein sequence ID" value="TQN31937.1"/>
    <property type="molecule type" value="Genomic_DNA"/>
</dbReference>
<dbReference type="Proteomes" id="UP000317422">
    <property type="component" value="Unassembled WGS sequence"/>
</dbReference>
<dbReference type="OrthoDB" id="8480367at2"/>
<keyword evidence="3" id="KW-1185">Reference proteome</keyword>
<dbReference type="InterPro" id="IPR022183">
    <property type="entry name" value="DUF3710"/>
</dbReference>
<name>A0A543NJE6_9ACTN</name>
<dbReference type="RefSeq" id="WP_141923514.1">
    <property type="nucleotide sequence ID" value="NZ_VFQC01000001.1"/>
</dbReference>
<evidence type="ECO:0000313" key="2">
    <source>
        <dbReference type="EMBL" id="TQN31937.1"/>
    </source>
</evidence>
<organism evidence="2 3">
    <name type="scientific">Haloactinospora alba</name>
    <dbReference type="NCBI Taxonomy" id="405555"/>
    <lineage>
        <taxon>Bacteria</taxon>
        <taxon>Bacillati</taxon>
        <taxon>Actinomycetota</taxon>
        <taxon>Actinomycetes</taxon>
        <taxon>Streptosporangiales</taxon>
        <taxon>Nocardiopsidaceae</taxon>
        <taxon>Haloactinospora</taxon>
    </lineage>
</organism>
<protein>
    <submittedName>
        <fullName evidence="2">Uncharacterized protein DUF3710</fullName>
    </submittedName>
</protein>
<evidence type="ECO:0000256" key="1">
    <source>
        <dbReference type="SAM" id="MobiDB-lite"/>
    </source>
</evidence>
<feature type="region of interest" description="Disordered" evidence="1">
    <location>
        <begin position="1"/>
        <end position="59"/>
    </location>
</feature>
<gene>
    <name evidence="2" type="ORF">FHX37_1861</name>
</gene>
<feature type="compositionally biased region" description="Basic residues" evidence="1">
    <location>
        <begin position="1"/>
        <end position="10"/>
    </location>
</feature>
<dbReference type="AlphaFoldDB" id="A0A543NJE6"/>
<feature type="region of interest" description="Disordered" evidence="1">
    <location>
        <begin position="223"/>
        <end position="243"/>
    </location>
</feature>